<sequence length="201" mass="22379">MEKLFVKDKPTLEGFPKHLLPLSVAQVLLDEGFHVLTRLDDRRVWLECSLIEMGEGTAERPDLGMEHHTLTLEVGIFGMHLMKHVLPFGRLPLSGVVYSGKTPGNARFMKELLAHCVCTGSYVSVNEEAVAVTVQTSLEEVFDCQVEVIANWHPVKKQISVFVKHPHAESFTLEFPDSINAVDTCIATASATLNRFVPCHD</sequence>
<dbReference type="AlphaFoldDB" id="A0A7K1SKW8"/>
<reference evidence="1 2" key="1">
    <citation type="submission" date="2019-12" db="EMBL/GenBank/DDBJ databases">
        <title>Spirosoma sp. HMF4905 genome sequencing and assembly.</title>
        <authorList>
            <person name="Kang H."/>
            <person name="Cha I."/>
            <person name="Kim H."/>
            <person name="Joh K."/>
        </authorList>
    </citation>
    <scope>NUCLEOTIDE SEQUENCE [LARGE SCALE GENOMIC DNA]</scope>
    <source>
        <strain evidence="1 2">HMF4905</strain>
    </source>
</reference>
<proteinExistence type="predicted"/>
<evidence type="ECO:0000313" key="2">
    <source>
        <dbReference type="Proteomes" id="UP000436006"/>
    </source>
</evidence>
<dbReference type="Proteomes" id="UP000436006">
    <property type="component" value="Unassembled WGS sequence"/>
</dbReference>
<gene>
    <name evidence="1" type="ORF">GO755_30620</name>
</gene>
<protein>
    <submittedName>
        <fullName evidence="1">Uncharacterized protein</fullName>
    </submittedName>
</protein>
<dbReference type="EMBL" id="WPIN01000015">
    <property type="protein sequence ID" value="MVM34425.1"/>
    <property type="molecule type" value="Genomic_DNA"/>
</dbReference>
<evidence type="ECO:0000313" key="1">
    <source>
        <dbReference type="EMBL" id="MVM34425.1"/>
    </source>
</evidence>
<organism evidence="1 2">
    <name type="scientific">Spirosoma arboris</name>
    <dbReference type="NCBI Taxonomy" id="2682092"/>
    <lineage>
        <taxon>Bacteria</taxon>
        <taxon>Pseudomonadati</taxon>
        <taxon>Bacteroidota</taxon>
        <taxon>Cytophagia</taxon>
        <taxon>Cytophagales</taxon>
        <taxon>Cytophagaceae</taxon>
        <taxon>Spirosoma</taxon>
    </lineage>
</organism>
<comment type="caution">
    <text evidence="1">The sequence shown here is derived from an EMBL/GenBank/DDBJ whole genome shotgun (WGS) entry which is preliminary data.</text>
</comment>
<keyword evidence="2" id="KW-1185">Reference proteome</keyword>
<accession>A0A7K1SKW8</accession>
<name>A0A7K1SKW8_9BACT</name>
<dbReference type="RefSeq" id="WP_157589244.1">
    <property type="nucleotide sequence ID" value="NZ_WPIN01000015.1"/>
</dbReference>